<keyword evidence="5" id="KW-1185">Reference proteome</keyword>
<keyword evidence="2" id="KW-0408">Iron</keyword>
<dbReference type="SUPFAM" id="SSF48264">
    <property type="entry name" value="Cytochrome P450"/>
    <property type="match status" value="1"/>
</dbReference>
<dbReference type="GO" id="GO:0005506">
    <property type="term" value="F:iron ion binding"/>
    <property type="evidence" value="ECO:0007669"/>
    <property type="project" value="InterPro"/>
</dbReference>
<dbReference type="CDD" id="cd11069">
    <property type="entry name" value="CYP_FUM15-like"/>
    <property type="match status" value="1"/>
</dbReference>
<name>A0A6A6UBZ4_9PEZI</name>
<dbReference type="GO" id="GO:0004497">
    <property type="term" value="F:monooxygenase activity"/>
    <property type="evidence" value="ECO:0007669"/>
    <property type="project" value="UniProtKB-KW"/>
</dbReference>
<keyword evidence="2" id="KW-0479">Metal-binding</keyword>
<dbReference type="PRINTS" id="PR00385">
    <property type="entry name" value="P450"/>
</dbReference>
<evidence type="ECO:0000313" key="4">
    <source>
        <dbReference type="EMBL" id="KAF2669789.1"/>
    </source>
</evidence>
<feature type="binding site" description="axial binding residue" evidence="2">
    <location>
        <position position="494"/>
    </location>
    <ligand>
        <name>heme</name>
        <dbReference type="ChEBI" id="CHEBI:30413"/>
    </ligand>
    <ligandPart>
        <name>Fe</name>
        <dbReference type="ChEBI" id="CHEBI:18248"/>
    </ligandPart>
</feature>
<comment type="cofactor">
    <cofactor evidence="2">
        <name>heme</name>
        <dbReference type="ChEBI" id="CHEBI:30413"/>
    </cofactor>
</comment>
<comment type="similarity">
    <text evidence="1">Belongs to the cytochrome P450 family.</text>
</comment>
<feature type="transmembrane region" description="Helical" evidence="3">
    <location>
        <begin position="12"/>
        <end position="36"/>
    </location>
</feature>
<accession>A0A6A6UBZ4</accession>
<keyword evidence="3" id="KW-1133">Transmembrane helix</keyword>
<organism evidence="4 5">
    <name type="scientific">Microthyrium microscopicum</name>
    <dbReference type="NCBI Taxonomy" id="703497"/>
    <lineage>
        <taxon>Eukaryota</taxon>
        <taxon>Fungi</taxon>
        <taxon>Dikarya</taxon>
        <taxon>Ascomycota</taxon>
        <taxon>Pezizomycotina</taxon>
        <taxon>Dothideomycetes</taxon>
        <taxon>Dothideomycetes incertae sedis</taxon>
        <taxon>Microthyriales</taxon>
        <taxon>Microthyriaceae</taxon>
        <taxon>Microthyrium</taxon>
    </lineage>
</organism>
<dbReference type="InterPro" id="IPR002401">
    <property type="entry name" value="Cyt_P450_E_grp-I"/>
</dbReference>
<proteinExistence type="inferred from homology"/>
<keyword evidence="4" id="KW-0560">Oxidoreductase</keyword>
<protein>
    <submittedName>
        <fullName evidence="4">Cytochrome P450 monooxygenase</fullName>
    </submittedName>
</protein>
<keyword evidence="3" id="KW-0812">Transmembrane</keyword>
<feature type="transmembrane region" description="Helical" evidence="3">
    <location>
        <begin position="42"/>
        <end position="63"/>
    </location>
</feature>
<dbReference type="InterPro" id="IPR001128">
    <property type="entry name" value="Cyt_P450"/>
</dbReference>
<keyword evidence="2" id="KW-0349">Heme</keyword>
<dbReference type="PANTHER" id="PTHR24305:SF166">
    <property type="entry name" value="CYTOCHROME P450 12A4, MITOCHONDRIAL-RELATED"/>
    <property type="match status" value="1"/>
</dbReference>
<reference evidence="4" key="1">
    <citation type="journal article" date="2020" name="Stud. Mycol.">
        <title>101 Dothideomycetes genomes: a test case for predicting lifestyles and emergence of pathogens.</title>
        <authorList>
            <person name="Haridas S."/>
            <person name="Albert R."/>
            <person name="Binder M."/>
            <person name="Bloem J."/>
            <person name="Labutti K."/>
            <person name="Salamov A."/>
            <person name="Andreopoulos B."/>
            <person name="Baker S."/>
            <person name="Barry K."/>
            <person name="Bills G."/>
            <person name="Bluhm B."/>
            <person name="Cannon C."/>
            <person name="Castanera R."/>
            <person name="Culley D."/>
            <person name="Daum C."/>
            <person name="Ezra D."/>
            <person name="Gonzalez J."/>
            <person name="Henrissat B."/>
            <person name="Kuo A."/>
            <person name="Liang C."/>
            <person name="Lipzen A."/>
            <person name="Lutzoni F."/>
            <person name="Magnuson J."/>
            <person name="Mondo S."/>
            <person name="Nolan M."/>
            <person name="Ohm R."/>
            <person name="Pangilinan J."/>
            <person name="Park H.-J."/>
            <person name="Ramirez L."/>
            <person name="Alfaro M."/>
            <person name="Sun H."/>
            <person name="Tritt A."/>
            <person name="Yoshinaga Y."/>
            <person name="Zwiers L.-H."/>
            <person name="Turgeon B."/>
            <person name="Goodwin S."/>
            <person name="Spatafora J."/>
            <person name="Crous P."/>
            <person name="Grigoriev I."/>
        </authorList>
    </citation>
    <scope>NUCLEOTIDE SEQUENCE</scope>
    <source>
        <strain evidence="4">CBS 115976</strain>
    </source>
</reference>
<dbReference type="GO" id="GO:0020037">
    <property type="term" value="F:heme binding"/>
    <property type="evidence" value="ECO:0007669"/>
    <property type="project" value="InterPro"/>
</dbReference>
<gene>
    <name evidence="4" type="ORF">BT63DRAFT_423781</name>
</gene>
<evidence type="ECO:0000313" key="5">
    <source>
        <dbReference type="Proteomes" id="UP000799302"/>
    </source>
</evidence>
<dbReference type="Pfam" id="PF00067">
    <property type="entry name" value="p450"/>
    <property type="match status" value="1"/>
</dbReference>
<evidence type="ECO:0000256" key="3">
    <source>
        <dbReference type="SAM" id="Phobius"/>
    </source>
</evidence>
<dbReference type="Gene3D" id="1.10.630.10">
    <property type="entry name" value="Cytochrome P450"/>
    <property type="match status" value="1"/>
</dbReference>
<keyword evidence="4" id="KW-0503">Monooxygenase</keyword>
<dbReference type="AlphaFoldDB" id="A0A6A6UBZ4"/>
<dbReference type="InterPro" id="IPR036396">
    <property type="entry name" value="Cyt_P450_sf"/>
</dbReference>
<dbReference type="PANTHER" id="PTHR24305">
    <property type="entry name" value="CYTOCHROME P450"/>
    <property type="match status" value="1"/>
</dbReference>
<dbReference type="EMBL" id="MU004234">
    <property type="protein sequence ID" value="KAF2669789.1"/>
    <property type="molecule type" value="Genomic_DNA"/>
</dbReference>
<dbReference type="PRINTS" id="PR00463">
    <property type="entry name" value="EP450I"/>
</dbReference>
<dbReference type="OrthoDB" id="1470350at2759"/>
<evidence type="ECO:0000256" key="1">
    <source>
        <dbReference type="ARBA" id="ARBA00010617"/>
    </source>
</evidence>
<dbReference type="GO" id="GO:0016705">
    <property type="term" value="F:oxidoreductase activity, acting on paired donors, with incorporation or reduction of molecular oxygen"/>
    <property type="evidence" value="ECO:0007669"/>
    <property type="project" value="InterPro"/>
</dbReference>
<keyword evidence="3" id="KW-0472">Membrane</keyword>
<evidence type="ECO:0000256" key="2">
    <source>
        <dbReference type="PIRSR" id="PIRSR602401-1"/>
    </source>
</evidence>
<dbReference type="InterPro" id="IPR050121">
    <property type="entry name" value="Cytochrome_P450_monoxygenase"/>
</dbReference>
<dbReference type="Proteomes" id="UP000799302">
    <property type="component" value="Unassembled WGS sequence"/>
</dbReference>
<sequence length="549" mass="61995">MARLKTSQLAPAALTVTITLIVLKLTGSPLLATYSVWRVTSLAIIIPFGLIFTWILWIYPVFLDPLRKIPGVKGGKPLIGYLLEQRRRPVSNLLKDWMLQGEHQGLFRVPHVLGSNVILTCNTEVLSEIFVTKAYDFEKTKAGVQILRVVLGDGLVTTEGDIHKFQRKKVNPMFSARRIKNMHHLLWSKASSLADCVKDELHSKASTNERDVIEVGHWASRTTLDIIGTAAFGYDLDTLRHPDNELAEMYAWLFEPTRRMTIWFGLNLLGFPRSLMKLIPWDMEQQVYEKSQGLRRICQGFIDNKRKVIEKQEIPSVDILSHLIESNCFSDKELVDQLLTFLAAGHETTSSAFSWTLYTLATHPTYQSRLRHELATTLPEDPSATDPLTLASTLESLPLLNGICSEVQRLWPSVPQTVRVTNRDTSLGNYFIPKDTVVATSIWFFNRLPSLWGPRAEEFLPERWIDEASGKPNNHGGAKNNYASMTFLHGPRNCIGQGLSKAELRVLVAVWVRNFEFEMARPEEEVVPVGNVTIKPKGGLDLRMKIVGA</sequence>